<dbReference type="Pfam" id="PF09867">
    <property type="entry name" value="TagF_N"/>
    <property type="match status" value="1"/>
</dbReference>
<dbReference type="RefSeq" id="WP_054063483.1">
    <property type="nucleotide sequence ID" value="NZ_JSYZ01000014.1"/>
</dbReference>
<dbReference type="InterPro" id="IPR017748">
    <property type="entry name" value="TagF"/>
</dbReference>
<dbReference type="PIRSF" id="PIRSF029287">
    <property type="entry name" value="UCP029287"/>
    <property type="match status" value="1"/>
</dbReference>
<accession>A0A0N0E3D0</accession>
<dbReference type="OrthoDB" id="9801841at2"/>
<proteinExistence type="predicted"/>
<keyword evidence="2" id="KW-1185">Reference proteome</keyword>
<dbReference type="InterPro" id="IPR038225">
    <property type="entry name" value="TagF_sf"/>
</dbReference>
<name>A0A0N0E3D0_9PSED</name>
<dbReference type="PATRIC" id="fig|50340.43.peg.1082"/>
<sequence>MTTVGYYGKLASRGDFVSRGLPQDFVQPWDAWLASGLHASQQQLGSEWLNVYLVSPLWRFVLAAGVCGPEAVAGVLMPSIDRVGRYFPLTIAQPLDDGHALATVVGGADDWFERAEALLLATLEEGASFEAFEHGVQNLGRLVYANKTPGSEFAGLQRFAALDAQSRAQALAEQACVGSSLWWGRGSQRIDAGLMRCQGLPATADFGSFLLGKGVAS</sequence>
<reference evidence="1 2" key="1">
    <citation type="journal article" date="2015" name="PLoS ONE">
        <title>Rice-Infecting Pseudomonas Genomes Are Highly Accessorized and Harbor Multiple Putative Virulence Mechanisms to Cause Sheath Brown Rot.</title>
        <authorList>
            <person name="Quibod I.L."/>
            <person name="Grande G."/>
            <person name="Oreiro E.G."/>
            <person name="Borja F.N."/>
            <person name="Dossa G.S."/>
            <person name="Mauleon R."/>
            <person name="Cruz C.V."/>
            <person name="Oliva R."/>
        </authorList>
    </citation>
    <scope>NUCLEOTIDE SEQUENCE [LARGE SCALE GENOMIC DNA]</scope>
    <source>
        <strain evidence="1 2">IRRI 6609</strain>
    </source>
</reference>
<dbReference type="STRING" id="50340.PF66_03784"/>
<evidence type="ECO:0000313" key="1">
    <source>
        <dbReference type="EMBL" id="KPA89929.1"/>
    </source>
</evidence>
<evidence type="ECO:0000313" key="2">
    <source>
        <dbReference type="Proteomes" id="UP000037931"/>
    </source>
</evidence>
<protein>
    <submittedName>
        <fullName evidence="1">Type VI secretion-associated protein, BMA_A0400 family</fullName>
    </submittedName>
</protein>
<dbReference type="Proteomes" id="UP000037931">
    <property type="component" value="Unassembled WGS sequence"/>
</dbReference>
<dbReference type="Gene3D" id="3.40.1730.10">
    <property type="entry name" value="pa0076 domain"/>
    <property type="match status" value="1"/>
</dbReference>
<organism evidence="1 2">
    <name type="scientific">Pseudomonas asplenii</name>
    <dbReference type="NCBI Taxonomy" id="53407"/>
    <lineage>
        <taxon>Bacteria</taxon>
        <taxon>Pseudomonadati</taxon>
        <taxon>Pseudomonadota</taxon>
        <taxon>Gammaproteobacteria</taxon>
        <taxon>Pseudomonadales</taxon>
        <taxon>Pseudomonadaceae</taxon>
        <taxon>Pseudomonas</taxon>
    </lineage>
</organism>
<gene>
    <name evidence="1" type="ORF">PF66_03784</name>
</gene>
<comment type="caution">
    <text evidence="1">The sequence shown here is derived from an EMBL/GenBank/DDBJ whole genome shotgun (WGS) entry which is preliminary data.</text>
</comment>
<dbReference type="AlphaFoldDB" id="A0A0N0E3D0"/>
<dbReference type="NCBIfam" id="TIGR03373">
    <property type="entry name" value="VI_minor_4"/>
    <property type="match status" value="1"/>
</dbReference>
<dbReference type="EMBL" id="JSYZ01000014">
    <property type="protein sequence ID" value="KPA89929.1"/>
    <property type="molecule type" value="Genomic_DNA"/>
</dbReference>